<reference evidence="1" key="2">
    <citation type="journal article" date="2015" name="Data Brief">
        <title>Shoot transcriptome of the giant reed, Arundo donax.</title>
        <authorList>
            <person name="Barrero R.A."/>
            <person name="Guerrero F.D."/>
            <person name="Moolhuijzen P."/>
            <person name="Goolsby J.A."/>
            <person name="Tidwell J."/>
            <person name="Bellgard S.E."/>
            <person name="Bellgard M.I."/>
        </authorList>
    </citation>
    <scope>NUCLEOTIDE SEQUENCE</scope>
    <source>
        <tissue evidence="1">Shoot tissue taken approximately 20 cm above the soil surface</tissue>
    </source>
</reference>
<organism evidence="1">
    <name type="scientific">Arundo donax</name>
    <name type="common">Giant reed</name>
    <name type="synonym">Donax arundinaceus</name>
    <dbReference type="NCBI Taxonomy" id="35708"/>
    <lineage>
        <taxon>Eukaryota</taxon>
        <taxon>Viridiplantae</taxon>
        <taxon>Streptophyta</taxon>
        <taxon>Embryophyta</taxon>
        <taxon>Tracheophyta</taxon>
        <taxon>Spermatophyta</taxon>
        <taxon>Magnoliopsida</taxon>
        <taxon>Liliopsida</taxon>
        <taxon>Poales</taxon>
        <taxon>Poaceae</taxon>
        <taxon>PACMAD clade</taxon>
        <taxon>Arundinoideae</taxon>
        <taxon>Arundineae</taxon>
        <taxon>Arundo</taxon>
    </lineage>
</organism>
<proteinExistence type="predicted"/>
<protein>
    <submittedName>
        <fullName evidence="1">Uncharacterized protein</fullName>
    </submittedName>
</protein>
<evidence type="ECO:0000313" key="1">
    <source>
        <dbReference type="EMBL" id="JAD55436.1"/>
    </source>
</evidence>
<accession>A0A0A9AWB5</accession>
<sequence>MAWIEQVFQRDGMGGVSTLLEVDDVSGSYSVEKESHILSP</sequence>
<name>A0A0A9AWB5_ARUDO</name>
<dbReference type="EMBL" id="GBRH01242459">
    <property type="protein sequence ID" value="JAD55436.1"/>
    <property type="molecule type" value="Transcribed_RNA"/>
</dbReference>
<dbReference type="AlphaFoldDB" id="A0A0A9AWB5"/>
<reference evidence="1" key="1">
    <citation type="submission" date="2014-09" db="EMBL/GenBank/DDBJ databases">
        <authorList>
            <person name="Magalhaes I.L.F."/>
            <person name="Oliveira U."/>
            <person name="Santos F.R."/>
            <person name="Vidigal T.H.D.A."/>
            <person name="Brescovit A.D."/>
            <person name="Santos A.J."/>
        </authorList>
    </citation>
    <scope>NUCLEOTIDE SEQUENCE</scope>
    <source>
        <tissue evidence="1">Shoot tissue taken approximately 20 cm above the soil surface</tissue>
    </source>
</reference>